<reference evidence="5 6" key="1">
    <citation type="journal article" date="2006" name="Nat. Biotechnol.">
        <title>The genome and transcriptomes of the anti-tumor agent Clostridium novyi-NT.</title>
        <authorList>
            <person name="Bettegowda C."/>
            <person name="Huang X."/>
            <person name="Lin J."/>
            <person name="Cheong I."/>
            <person name="Kohli M."/>
            <person name="Szabo S.A."/>
            <person name="Zhang X."/>
            <person name="Diaz L.A. Jr."/>
            <person name="Velculescu V.E."/>
            <person name="Parmigiani G."/>
            <person name="Kinzler K.W."/>
            <person name="Vogelstein B."/>
            <person name="Zhou S."/>
        </authorList>
    </citation>
    <scope>NUCLEOTIDE SEQUENCE [LARGE SCALE GENOMIC DNA]</scope>
    <source>
        <strain evidence="5 6">NT</strain>
    </source>
</reference>
<gene>
    <name evidence="5" type="ordered locus">NT01CX_2292</name>
</gene>
<proteinExistence type="predicted"/>
<dbReference type="EMBL" id="CP000382">
    <property type="protein sequence ID" value="ABK61260.1"/>
    <property type="molecule type" value="Genomic_DNA"/>
</dbReference>
<keyword evidence="1" id="KW-0808">Transferase</keyword>
<dbReference type="GO" id="GO:0006633">
    <property type="term" value="P:fatty acid biosynthetic process"/>
    <property type="evidence" value="ECO:0007669"/>
    <property type="project" value="InterPro"/>
</dbReference>
<dbReference type="InterPro" id="IPR013751">
    <property type="entry name" value="ACP_syn_III_N"/>
</dbReference>
<dbReference type="KEGG" id="cno:NT01CX_2292"/>
<evidence type="ECO:0000256" key="2">
    <source>
        <dbReference type="ARBA" id="ARBA00023315"/>
    </source>
</evidence>
<organism evidence="5 6">
    <name type="scientific">Clostridium novyi (strain NT)</name>
    <dbReference type="NCBI Taxonomy" id="386415"/>
    <lineage>
        <taxon>Bacteria</taxon>
        <taxon>Bacillati</taxon>
        <taxon>Bacillota</taxon>
        <taxon>Clostridia</taxon>
        <taxon>Eubacteriales</taxon>
        <taxon>Clostridiaceae</taxon>
        <taxon>Clostridium</taxon>
    </lineage>
</organism>
<dbReference type="Gene3D" id="3.40.47.10">
    <property type="match status" value="1"/>
</dbReference>
<dbReference type="GO" id="GO:0004315">
    <property type="term" value="F:3-oxoacyl-[acyl-carrier-protein] synthase activity"/>
    <property type="evidence" value="ECO:0007669"/>
    <property type="project" value="InterPro"/>
</dbReference>
<dbReference type="Proteomes" id="UP000008220">
    <property type="component" value="Chromosome"/>
</dbReference>
<protein>
    <submittedName>
        <fullName evidence="5">3-oxoacyl-(Acyl-carrier-protein) synthase III, putative</fullName>
    </submittedName>
</protein>
<keyword evidence="6" id="KW-1185">Reference proteome</keyword>
<dbReference type="InterPro" id="IPR013747">
    <property type="entry name" value="ACP_syn_III_C"/>
</dbReference>
<dbReference type="Pfam" id="PF08541">
    <property type="entry name" value="ACP_syn_III_C"/>
    <property type="match status" value="1"/>
</dbReference>
<evidence type="ECO:0000259" key="4">
    <source>
        <dbReference type="Pfam" id="PF08545"/>
    </source>
</evidence>
<evidence type="ECO:0000259" key="3">
    <source>
        <dbReference type="Pfam" id="PF08541"/>
    </source>
</evidence>
<dbReference type="STRING" id="386415.NT01CX_2292"/>
<dbReference type="Pfam" id="PF08545">
    <property type="entry name" value="ACP_syn_III"/>
    <property type="match status" value="1"/>
</dbReference>
<dbReference type="HOGENOM" id="CLU_039592_2_2_9"/>
<feature type="domain" description="Beta-ketoacyl-[acyl-carrier-protein] synthase III C-terminal" evidence="3">
    <location>
        <begin position="252"/>
        <end position="341"/>
    </location>
</feature>
<dbReference type="AlphaFoldDB" id="A0Q163"/>
<dbReference type="PANTHER" id="PTHR34069:SF2">
    <property type="entry name" value="BETA-KETOACYL-[ACYL-CARRIER-PROTEIN] SYNTHASE III"/>
    <property type="match status" value="1"/>
</dbReference>
<accession>A0Q163</accession>
<dbReference type="CDD" id="cd00830">
    <property type="entry name" value="KAS_III"/>
    <property type="match status" value="1"/>
</dbReference>
<dbReference type="InterPro" id="IPR016039">
    <property type="entry name" value="Thiolase-like"/>
</dbReference>
<evidence type="ECO:0000313" key="6">
    <source>
        <dbReference type="Proteomes" id="UP000008220"/>
    </source>
</evidence>
<keyword evidence="2" id="KW-0012">Acyltransferase</keyword>
<evidence type="ECO:0000256" key="1">
    <source>
        <dbReference type="ARBA" id="ARBA00022679"/>
    </source>
</evidence>
<dbReference type="PANTHER" id="PTHR34069">
    <property type="entry name" value="3-OXOACYL-[ACYL-CARRIER-PROTEIN] SYNTHASE 3"/>
    <property type="match status" value="1"/>
</dbReference>
<dbReference type="GO" id="GO:0044550">
    <property type="term" value="P:secondary metabolite biosynthetic process"/>
    <property type="evidence" value="ECO:0007669"/>
    <property type="project" value="TreeGrafter"/>
</dbReference>
<sequence length="341" mass="38902">MTMEGNMNRNVIIKSIGSYHPKKVLDNKYYLDHFEKVKPELMEEAKEYFEELGREKRMVADEDENTLTMSIESAKLAMKKASLTGDDIDIIISATNAPEYLTPCCAIMLNRALEGSAKVCFDVSCDCISMLHGVDVATKFLRGDKKYKRALVVGSYLLNRYSRNDDVITYATNGDNACAIILEVSEEKDERGFMGSVTLTDSDYAKYFRFPRCGMSKVLDTTIPTYDKLLQWDHFNCDFLATNWAKIIREVLDEKNLVPKDVNHFFMSQFSREELKATMKNLGVSQNKFNFVADKFGYTGPSSPFLAFHEEIKETNFKKDDINIFCSVGGGYSMTALLYKW</sequence>
<name>A0Q163_CLONN</name>
<dbReference type="eggNOG" id="COG0332">
    <property type="taxonomic scope" value="Bacteria"/>
</dbReference>
<dbReference type="SUPFAM" id="SSF53901">
    <property type="entry name" value="Thiolase-like"/>
    <property type="match status" value="1"/>
</dbReference>
<evidence type="ECO:0000313" key="5">
    <source>
        <dbReference type="EMBL" id="ABK61260.1"/>
    </source>
</evidence>
<feature type="domain" description="Beta-ketoacyl-[acyl-carrier-protein] synthase III N-terminal" evidence="4">
    <location>
        <begin position="121"/>
        <end position="201"/>
    </location>
</feature>